<dbReference type="PANTHER" id="PTHR46536">
    <property type="entry name" value="ARL14 EFFECTOR PROTEIN"/>
    <property type="match status" value="1"/>
</dbReference>
<feature type="region of interest" description="Disordered" evidence="1">
    <location>
        <begin position="1"/>
        <end position="35"/>
    </location>
</feature>
<organism evidence="3">
    <name type="scientific">Timema poppense</name>
    <name type="common">Walking stick</name>
    <dbReference type="NCBI Taxonomy" id="170557"/>
    <lineage>
        <taxon>Eukaryota</taxon>
        <taxon>Metazoa</taxon>
        <taxon>Ecdysozoa</taxon>
        <taxon>Arthropoda</taxon>
        <taxon>Hexapoda</taxon>
        <taxon>Insecta</taxon>
        <taxon>Pterygota</taxon>
        <taxon>Neoptera</taxon>
        <taxon>Polyneoptera</taxon>
        <taxon>Phasmatodea</taxon>
        <taxon>Timematodea</taxon>
        <taxon>Timematoidea</taxon>
        <taxon>Timematidae</taxon>
        <taxon>Timema</taxon>
    </lineage>
</organism>
<reference evidence="3" key="1">
    <citation type="submission" date="2020-11" db="EMBL/GenBank/DDBJ databases">
        <authorList>
            <person name="Tran Van P."/>
        </authorList>
    </citation>
    <scope>NUCLEOTIDE SEQUENCE</scope>
</reference>
<dbReference type="Pfam" id="PF14949">
    <property type="entry name" value="ARF7EP_C"/>
    <property type="match status" value="1"/>
</dbReference>
<feature type="compositionally biased region" description="Polar residues" evidence="1">
    <location>
        <begin position="16"/>
        <end position="28"/>
    </location>
</feature>
<gene>
    <name evidence="3" type="ORF">TPSB3V08_LOCUS4885</name>
</gene>
<dbReference type="PANTHER" id="PTHR46536:SF3">
    <property type="entry name" value="ARF7 EFFECTOR PROTEIN C-TERMINAL DOMAIN-CONTAINING PROTEIN"/>
    <property type="match status" value="1"/>
</dbReference>
<evidence type="ECO:0000259" key="2">
    <source>
        <dbReference type="Pfam" id="PF14949"/>
    </source>
</evidence>
<proteinExistence type="predicted"/>
<evidence type="ECO:0000313" key="3">
    <source>
        <dbReference type="EMBL" id="CAD7405252.1"/>
    </source>
</evidence>
<accession>A0A7R9CZC1</accession>
<feature type="domain" description="ARF7 effector protein C-terminal" evidence="2">
    <location>
        <begin position="42"/>
        <end position="138"/>
    </location>
</feature>
<dbReference type="EMBL" id="OD002449">
    <property type="protein sequence ID" value="CAD7405252.1"/>
    <property type="molecule type" value="Genomic_DNA"/>
</dbReference>
<evidence type="ECO:0000256" key="1">
    <source>
        <dbReference type="SAM" id="MobiDB-lite"/>
    </source>
</evidence>
<dbReference type="AlphaFoldDB" id="A0A7R9CZC1"/>
<dbReference type="InterPro" id="IPR029264">
    <property type="entry name" value="ARF7EP_C"/>
</dbReference>
<sequence>MADSRDQHQNIDFLEDSNSNWSINTDATESTEDPQISGRISQALKKLTFNQNMKFMENFDPEQSNRERRKLTRKITTSVVGTTVSAGKRFISSVHDEHGYLSAYGKDLCDCLEEACQGCHFPCTKCRSVKCGHECRVTPEVKWLVSGSRPRNPEFDIWSFQKFIFEVVVLQRGQLKLSGAMYQDMAVGPRGYETKFVLDNVKEEDESELSITSLPLLILKSPDKESIRNSDRDF</sequence>
<protein>
    <recommendedName>
        <fullName evidence="2">ARF7 effector protein C-terminal domain-containing protein</fullName>
    </recommendedName>
</protein>
<name>A0A7R9CZC1_TIMPO</name>